<dbReference type="InterPro" id="IPR036259">
    <property type="entry name" value="MFS_trans_sf"/>
</dbReference>
<evidence type="ECO:0000313" key="2">
    <source>
        <dbReference type="EMBL" id="ACL10575.1"/>
    </source>
</evidence>
<dbReference type="GeneID" id="7170534"/>
<protein>
    <submittedName>
        <fullName evidence="2">Uncharacterized protein</fullName>
    </submittedName>
</protein>
<evidence type="ECO:0000313" key="3">
    <source>
        <dbReference type="Proteomes" id="UP000006903"/>
    </source>
</evidence>
<evidence type="ECO:0000256" key="1">
    <source>
        <dbReference type="SAM" id="Phobius"/>
    </source>
</evidence>
<dbReference type="RefSeq" id="WP_012607917.1">
    <property type="nucleotide sequence ID" value="NC_011766.1"/>
</dbReference>
<accession>B8D328</accession>
<proteinExistence type="predicted"/>
<keyword evidence="1" id="KW-1133">Transmembrane helix</keyword>
<dbReference type="HOGENOM" id="CLU_2783864_0_0_2"/>
<feature type="transmembrane region" description="Helical" evidence="1">
    <location>
        <begin position="22"/>
        <end position="45"/>
    </location>
</feature>
<dbReference type="STRING" id="490899.DKAM_0249"/>
<gene>
    <name evidence="2" type="ordered locus">DKAM_0249</name>
</gene>
<dbReference type="SUPFAM" id="SSF103473">
    <property type="entry name" value="MFS general substrate transporter"/>
    <property type="match status" value="1"/>
</dbReference>
<keyword evidence="1" id="KW-0472">Membrane</keyword>
<organism evidence="2 3">
    <name type="scientific">Desulfurococcus amylolyticus (strain DSM 18924 / JCM 16383 / VKM B-2413 / 1221n)</name>
    <name type="common">Desulfurococcus kamchatkensis</name>
    <dbReference type="NCBI Taxonomy" id="490899"/>
    <lineage>
        <taxon>Archaea</taxon>
        <taxon>Thermoproteota</taxon>
        <taxon>Thermoprotei</taxon>
        <taxon>Desulfurococcales</taxon>
        <taxon>Desulfurococcaceae</taxon>
        <taxon>Desulfurococcus</taxon>
    </lineage>
</organism>
<dbReference type="AlphaFoldDB" id="B8D328"/>
<name>B8D328_DESA1</name>
<sequence length="68" mass="7326">MGASNSLGWAIGGVLGGYITEYLPYSTGMSLLGIPVFTGYMFIYASYPDEVVYPRAGLKDVVEGVRRV</sequence>
<reference evidence="2 3" key="1">
    <citation type="journal article" date="2009" name="J. Bacteriol.">
        <title>Complete genome sequence of the anaerobic, protein-degrading hyperthermophilic crenarchaeon Desulfurococcus kamchatkensis.</title>
        <authorList>
            <person name="Ravin N.V."/>
            <person name="Mardanov A.V."/>
            <person name="Beletsky A.V."/>
            <person name="Kublanov I.V."/>
            <person name="Kolganova T.V."/>
            <person name="Lebedinsky A.V."/>
            <person name="Chernyh N.A."/>
            <person name="Bonch-Osmolovskaya E.A."/>
            <person name="Skryabin K.G."/>
        </authorList>
    </citation>
    <scope>NUCLEOTIDE SEQUENCE [LARGE SCALE GENOMIC DNA]</scope>
    <source>
        <strain evidence="3">DSM 18924 / JCM 16383 / VKM B-2413 / 1221n</strain>
    </source>
</reference>
<dbReference type="EMBL" id="CP001140">
    <property type="protein sequence ID" value="ACL10575.1"/>
    <property type="molecule type" value="Genomic_DNA"/>
</dbReference>
<dbReference type="eggNOG" id="arCOG00130">
    <property type="taxonomic scope" value="Archaea"/>
</dbReference>
<dbReference type="KEGG" id="dka:DKAM_0249"/>
<dbReference type="Proteomes" id="UP000006903">
    <property type="component" value="Chromosome"/>
</dbReference>
<keyword evidence="1" id="KW-0812">Transmembrane</keyword>